<dbReference type="STRING" id="4999.A0A1Y1UDP1"/>
<feature type="compositionally biased region" description="Basic and acidic residues" evidence="2">
    <location>
        <begin position="508"/>
        <end position="517"/>
    </location>
</feature>
<dbReference type="GO" id="GO:0003697">
    <property type="term" value="F:single-stranded DNA binding"/>
    <property type="evidence" value="ECO:0007669"/>
    <property type="project" value="InterPro"/>
</dbReference>
<gene>
    <name evidence="4" type="ORF">BD324DRAFT_652025</name>
</gene>
<accession>A0A1Y1UDP1</accession>
<dbReference type="GO" id="GO:0006270">
    <property type="term" value="P:DNA replication initiation"/>
    <property type="evidence" value="ECO:0007669"/>
    <property type="project" value="InterPro"/>
</dbReference>
<reference evidence="4 5" key="1">
    <citation type="submission" date="2017-03" db="EMBL/GenBank/DDBJ databases">
        <title>Widespread Adenine N6-methylation of Active Genes in Fungi.</title>
        <authorList>
            <consortium name="DOE Joint Genome Institute"/>
            <person name="Mondo S.J."/>
            <person name="Dannebaum R.O."/>
            <person name="Kuo R.C."/>
            <person name="Louie K.B."/>
            <person name="Bewick A.J."/>
            <person name="Labutti K."/>
            <person name="Haridas S."/>
            <person name="Kuo A."/>
            <person name="Salamov A."/>
            <person name="Ahrendt S.R."/>
            <person name="Lau R."/>
            <person name="Bowen B.P."/>
            <person name="Lipzen A."/>
            <person name="Sullivan W."/>
            <person name="Andreopoulos W.B."/>
            <person name="Clum A."/>
            <person name="Lindquist E."/>
            <person name="Daum C."/>
            <person name="Northen T.R."/>
            <person name="Ramamoorthy G."/>
            <person name="Schmitz R.J."/>
            <person name="Gryganskyi A."/>
            <person name="Culley D."/>
            <person name="Magnuson J."/>
            <person name="James T.Y."/>
            <person name="O'Malley M.A."/>
            <person name="Stajich J.E."/>
            <person name="Spatafora J.W."/>
            <person name="Visel A."/>
            <person name="Grigoriev I.V."/>
        </authorList>
    </citation>
    <scope>NUCLEOTIDE SEQUENCE [LARGE SCALE GENOMIC DNA]</scope>
    <source>
        <strain evidence="4 5">NRRL Y-17943</strain>
    </source>
</reference>
<organism evidence="4 5">
    <name type="scientific">Kockovaella imperatae</name>
    <dbReference type="NCBI Taxonomy" id="4999"/>
    <lineage>
        <taxon>Eukaryota</taxon>
        <taxon>Fungi</taxon>
        <taxon>Dikarya</taxon>
        <taxon>Basidiomycota</taxon>
        <taxon>Agaricomycotina</taxon>
        <taxon>Tremellomycetes</taxon>
        <taxon>Tremellales</taxon>
        <taxon>Cuniculitremaceae</taxon>
        <taxon>Kockovaella</taxon>
    </lineage>
</organism>
<dbReference type="PANTHER" id="PTHR13454">
    <property type="entry name" value="PROTEIN MCM10 HOMOLOG"/>
    <property type="match status" value="1"/>
</dbReference>
<dbReference type="EMBL" id="NBSH01000009">
    <property type="protein sequence ID" value="ORX36122.1"/>
    <property type="molecule type" value="Genomic_DNA"/>
</dbReference>
<feature type="region of interest" description="Disordered" evidence="2">
    <location>
        <begin position="24"/>
        <end position="170"/>
    </location>
</feature>
<comment type="caution">
    <text evidence="4">The sequence shown here is derived from an EMBL/GenBank/DDBJ whole genome shotgun (WGS) entry which is preliminary data.</text>
</comment>
<dbReference type="Proteomes" id="UP000193218">
    <property type="component" value="Unassembled WGS sequence"/>
</dbReference>
<feature type="region of interest" description="Disordered" evidence="2">
    <location>
        <begin position="241"/>
        <end position="278"/>
    </location>
</feature>
<feature type="compositionally biased region" description="Polar residues" evidence="2">
    <location>
        <begin position="84"/>
        <end position="101"/>
    </location>
</feature>
<feature type="compositionally biased region" description="Acidic residues" evidence="2">
    <location>
        <begin position="636"/>
        <end position="645"/>
    </location>
</feature>
<dbReference type="InterPro" id="IPR012340">
    <property type="entry name" value="NA-bd_OB-fold"/>
</dbReference>
<feature type="compositionally biased region" description="Basic and acidic residues" evidence="2">
    <location>
        <begin position="589"/>
        <end position="613"/>
    </location>
</feature>
<dbReference type="GO" id="GO:0003688">
    <property type="term" value="F:DNA replication origin binding"/>
    <property type="evidence" value="ECO:0007669"/>
    <property type="project" value="TreeGrafter"/>
</dbReference>
<sequence length="645" mass="70770">MDVDTADLDAQIAALQAEKARKLRLADQSRRAREQEEAKVLIGSTPTKPATKTNTCDPPPQPRFNVTRVSRESLPSVPVAGPSKLSSSLASLRQKGSSLSRNDAPKVARSSSFYTDTLPRQPNQSRSDLKGKSRSPSPVPQRDEDSLTIVNRLQLGPRRFGKDPEGEDVWEHVEPNSGIRLSKRLLSHEILQDQLRGRYFLPPSLLYSVIRLSRDGATYDVPVEGDWVTIAIVAERSQVRVSGAKEGPGSDSDDDAKQGDKEKSRVQKDKSKWQKRRGPRKYVNLKLVSLPSRAASIGKSVGQMGDALLQLLLFESDSKVHDKDDGESQFRYQGGSGGAYEKWCNLTEGTVIAVLNPRVLRPLRSGTQAPHPLTLPLALNPMSADSITVIGQARDLGRCSAEQKDGNRCRTWVDLRQSQVCEYHIHAAVSRSRAGRAEFTASTSGFDLTTMPFANARRVQGLNGKKSGLLPNRGAQTGQGDAGATYVVGGNAIHTRSDGGLRSFGNEHLSEKLGRGRAERRKRRLEEQDAEEAISKLLKEDKNGSTGAKYLAKLGKSVTQAKESVEDRKRPFGVHAVRRIGFDPTLKAGQRDDEDHAKRMESLISLKDPDRPIRLGRPAGTSKSNIRPPTLAPDPVTDEDMVDLD</sequence>
<dbReference type="InterPro" id="IPR040184">
    <property type="entry name" value="Mcm10"/>
</dbReference>
<dbReference type="Pfam" id="PF09329">
    <property type="entry name" value="zf-primase"/>
    <property type="match status" value="1"/>
</dbReference>
<feature type="region of interest" description="Disordered" evidence="2">
    <location>
        <begin position="498"/>
        <end position="524"/>
    </location>
</feature>
<dbReference type="Gene3D" id="2.40.50.140">
    <property type="entry name" value="Nucleic acid-binding proteins"/>
    <property type="match status" value="1"/>
</dbReference>
<feature type="region of interest" description="Disordered" evidence="2">
    <location>
        <begin position="585"/>
        <end position="645"/>
    </location>
</feature>
<comment type="similarity">
    <text evidence="1">Belongs to the MCM10 family.</text>
</comment>
<evidence type="ECO:0000313" key="4">
    <source>
        <dbReference type="EMBL" id="ORX36122.1"/>
    </source>
</evidence>
<evidence type="ECO:0000313" key="5">
    <source>
        <dbReference type="Proteomes" id="UP000193218"/>
    </source>
</evidence>
<feature type="compositionally biased region" description="Polar residues" evidence="2">
    <location>
        <begin position="44"/>
        <end position="56"/>
    </location>
</feature>
<dbReference type="AlphaFoldDB" id="A0A1Y1UDP1"/>
<feature type="compositionally biased region" description="Basic and acidic residues" evidence="2">
    <location>
        <begin position="160"/>
        <end position="170"/>
    </location>
</feature>
<proteinExistence type="inferred from homology"/>
<feature type="compositionally biased region" description="Basic and acidic residues" evidence="2">
    <location>
        <begin position="255"/>
        <end position="272"/>
    </location>
</feature>
<dbReference type="RefSeq" id="XP_021870251.1">
    <property type="nucleotide sequence ID" value="XM_022018427.1"/>
</dbReference>
<evidence type="ECO:0000256" key="1">
    <source>
        <dbReference type="ARBA" id="ARBA00009679"/>
    </source>
</evidence>
<evidence type="ECO:0000259" key="3">
    <source>
        <dbReference type="Pfam" id="PF09329"/>
    </source>
</evidence>
<dbReference type="PANTHER" id="PTHR13454:SF11">
    <property type="entry name" value="PROTEIN MCM10 HOMOLOG"/>
    <property type="match status" value="1"/>
</dbReference>
<feature type="compositionally biased region" description="Basic and acidic residues" evidence="2">
    <location>
        <begin position="24"/>
        <end position="39"/>
    </location>
</feature>
<name>A0A1Y1UDP1_9TREE</name>
<feature type="domain" description="Zinc finger Mcm10/DnaG-type" evidence="3">
    <location>
        <begin position="391"/>
        <end position="436"/>
    </location>
</feature>
<dbReference type="GeneID" id="33560236"/>
<dbReference type="OrthoDB" id="202825at2759"/>
<protein>
    <recommendedName>
        <fullName evidence="3">Zinc finger Mcm10/DnaG-type domain-containing protein</fullName>
    </recommendedName>
</protein>
<dbReference type="InterPro" id="IPR015408">
    <property type="entry name" value="Znf_Mcm10/DnaG"/>
</dbReference>
<feature type="compositionally biased region" description="Polar residues" evidence="2">
    <location>
        <begin position="109"/>
        <end position="126"/>
    </location>
</feature>
<dbReference type="InParanoid" id="A0A1Y1UDP1"/>
<dbReference type="GO" id="GO:0043596">
    <property type="term" value="C:nuclear replication fork"/>
    <property type="evidence" value="ECO:0007669"/>
    <property type="project" value="TreeGrafter"/>
</dbReference>
<keyword evidence="5" id="KW-1185">Reference proteome</keyword>
<evidence type="ECO:0000256" key="2">
    <source>
        <dbReference type="SAM" id="MobiDB-lite"/>
    </source>
</evidence>